<dbReference type="GO" id="GO:0022857">
    <property type="term" value="F:transmembrane transporter activity"/>
    <property type="evidence" value="ECO:0007669"/>
    <property type="project" value="InterPro"/>
</dbReference>
<keyword evidence="5 6" id="KW-0472">Membrane</keyword>
<feature type="transmembrane region" description="Helical" evidence="6">
    <location>
        <begin position="80"/>
        <end position="103"/>
    </location>
</feature>
<dbReference type="InterPro" id="IPR002293">
    <property type="entry name" value="AA/rel_permease1"/>
</dbReference>
<keyword evidence="8" id="KW-1185">Reference proteome</keyword>
<dbReference type="PANTHER" id="PTHR45649">
    <property type="entry name" value="AMINO-ACID PERMEASE BAT1"/>
    <property type="match status" value="1"/>
</dbReference>
<dbReference type="PANTHER" id="PTHR45649:SF26">
    <property type="entry name" value="OS04G0435100 PROTEIN"/>
    <property type="match status" value="1"/>
</dbReference>
<feature type="transmembrane region" description="Helical" evidence="6">
    <location>
        <begin position="190"/>
        <end position="215"/>
    </location>
</feature>
<dbReference type="KEGG" id="huw:FPZ11_15760"/>
<dbReference type="OrthoDB" id="8274074at2"/>
<dbReference type="Proteomes" id="UP000320216">
    <property type="component" value="Chromosome"/>
</dbReference>
<dbReference type="PIRSF" id="PIRSF006060">
    <property type="entry name" value="AA_transporter"/>
    <property type="match status" value="1"/>
</dbReference>
<keyword evidence="2" id="KW-0813">Transport</keyword>
<feature type="transmembrane region" description="Helical" evidence="6">
    <location>
        <begin position="124"/>
        <end position="147"/>
    </location>
</feature>
<feature type="transmembrane region" description="Helical" evidence="6">
    <location>
        <begin position="451"/>
        <end position="470"/>
    </location>
</feature>
<evidence type="ECO:0000256" key="5">
    <source>
        <dbReference type="ARBA" id="ARBA00023136"/>
    </source>
</evidence>
<keyword evidence="3 6" id="KW-0812">Transmembrane</keyword>
<evidence type="ECO:0000256" key="2">
    <source>
        <dbReference type="ARBA" id="ARBA00022448"/>
    </source>
</evidence>
<proteinExistence type="predicted"/>
<gene>
    <name evidence="7" type="ORF">FPZ11_15760</name>
</gene>
<evidence type="ECO:0000313" key="8">
    <source>
        <dbReference type="Proteomes" id="UP000320216"/>
    </source>
</evidence>
<dbReference type="RefSeq" id="WP_146322037.1">
    <property type="nucleotide sequence ID" value="NZ_CP042305.1"/>
</dbReference>
<feature type="transmembrane region" description="Helical" evidence="6">
    <location>
        <begin position="153"/>
        <end position="178"/>
    </location>
</feature>
<evidence type="ECO:0000256" key="3">
    <source>
        <dbReference type="ARBA" id="ARBA00022692"/>
    </source>
</evidence>
<feature type="transmembrane region" description="Helical" evidence="6">
    <location>
        <begin position="335"/>
        <end position="354"/>
    </location>
</feature>
<accession>A0A5B8M6M0</accession>
<feature type="transmembrane region" description="Helical" evidence="6">
    <location>
        <begin position="235"/>
        <end position="256"/>
    </location>
</feature>
<name>A0A5B8M6M0_9MICO</name>
<evidence type="ECO:0000256" key="4">
    <source>
        <dbReference type="ARBA" id="ARBA00022989"/>
    </source>
</evidence>
<evidence type="ECO:0000256" key="1">
    <source>
        <dbReference type="ARBA" id="ARBA00004141"/>
    </source>
</evidence>
<dbReference type="EMBL" id="CP042305">
    <property type="protein sequence ID" value="QDZ16033.1"/>
    <property type="molecule type" value="Genomic_DNA"/>
</dbReference>
<feature type="transmembrane region" description="Helical" evidence="6">
    <location>
        <begin position="277"/>
        <end position="299"/>
    </location>
</feature>
<feature type="transmembrane region" description="Helical" evidence="6">
    <location>
        <begin position="386"/>
        <end position="404"/>
    </location>
</feature>
<dbReference type="GO" id="GO:0016020">
    <property type="term" value="C:membrane"/>
    <property type="evidence" value="ECO:0007669"/>
    <property type="project" value="UniProtKB-SubCell"/>
</dbReference>
<protein>
    <submittedName>
        <fullName evidence="7">Amino acid permease</fullName>
    </submittedName>
</protein>
<comment type="subcellular location">
    <subcellularLocation>
        <location evidence="1">Membrane</location>
        <topology evidence="1">Multi-pass membrane protein</topology>
    </subcellularLocation>
</comment>
<dbReference type="Gene3D" id="1.20.1740.10">
    <property type="entry name" value="Amino acid/polyamine transporter I"/>
    <property type="match status" value="1"/>
</dbReference>
<feature type="transmembrane region" description="Helical" evidence="6">
    <location>
        <begin position="482"/>
        <end position="500"/>
    </location>
</feature>
<feature type="transmembrane region" description="Helical" evidence="6">
    <location>
        <begin position="410"/>
        <end position="430"/>
    </location>
</feature>
<dbReference type="Pfam" id="PF13520">
    <property type="entry name" value="AA_permease_2"/>
    <property type="match status" value="1"/>
</dbReference>
<keyword evidence="4 6" id="KW-1133">Transmembrane helix</keyword>
<dbReference type="AlphaFoldDB" id="A0A5B8M6M0"/>
<evidence type="ECO:0000313" key="7">
    <source>
        <dbReference type="EMBL" id="QDZ16033.1"/>
    </source>
</evidence>
<feature type="transmembrane region" description="Helical" evidence="6">
    <location>
        <begin position="46"/>
        <end position="68"/>
    </location>
</feature>
<organism evidence="7 8">
    <name type="scientific">Humibacter ginsenosidimutans</name>
    <dbReference type="NCBI Taxonomy" id="2599293"/>
    <lineage>
        <taxon>Bacteria</taxon>
        <taxon>Bacillati</taxon>
        <taxon>Actinomycetota</taxon>
        <taxon>Actinomycetes</taxon>
        <taxon>Micrococcales</taxon>
        <taxon>Microbacteriaceae</taxon>
        <taxon>Humibacter</taxon>
    </lineage>
</organism>
<evidence type="ECO:0000256" key="6">
    <source>
        <dbReference type="SAM" id="Phobius"/>
    </source>
</evidence>
<sequence length="525" mass="56803">MTEDTLAQGPADPDSPAAVDAVIDDDAAELARLGYKQELHRGMSGFSNFAVSFSIISILAGCITSYSIALKSGGPSAINIGWPLVGVFVLMVALAMAEVCSRYPTAGGLYFWAGRLAKRNKRQWAWFVGWFNFLGEVAVTAAIDYGAAATMNAFAALVWGITPTALSTFLTFIVLIVIHGLLNTFGVKLVALLSNVSAWWHIVGVLVIVAVLWILPTHHQSFSWTMTAWHNETGFSFAPFVFLMGLLMAQYTYTGYDASAHVAEETKQAAKSAPKGIVMSVVISIIGGWILLYSITAAIQDGSNAGLTKLAASSTGLPPAQIFLDALNNPTMAKFLLFIVCGAQFFCGMASVTANSRMSYAFSRDNAIPGSRWWSKVNTRTGTPTNSVWLCVVLSILLTTPALFNNTAYLAVTSVAVIGLYIAYVTPVLLRRLQGKAFEPGPWHLGKWSPIIGWIAVVWVIFICILFVLPPATPITVDTFNYSPIAVVVVAIIAIALWYARGRKHFMTREEAEHLTKPADALLEE</sequence>
<reference evidence="7 8" key="1">
    <citation type="submission" date="2019-07" db="EMBL/GenBank/DDBJ databases">
        <title>Full genome sequence of Humibacter sp. WJ7-1.</title>
        <authorList>
            <person name="Im W.-T."/>
        </authorList>
    </citation>
    <scope>NUCLEOTIDE SEQUENCE [LARGE SCALE GENOMIC DNA]</scope>
    <source>
        <strain evidence="7 8">WJ7-1</strain>
    </source>
</reference>